<reference evidence="4 5" key="1">
    <citation type="submission" date="2011-05" db="EMBL/GenBank/DDBJ databases">
        <title>Complete sequence of Thioalkalimicrobium cyclicum ALM1.</title>
        <authorList>
            <consortium name="US DOE Joint Genome Institute"/>
            <person name="Lucas S."/>
            <person name="Han J."/>
            <person name="Lapidus A."/>
            <person name="Cheng J.-F."/>
            <person name="Goodwin L."/>
            <person name="Pitluck S."/>
            <person name="Peters L."/>
            <person name="Mikhailova N."/>
            <person name="Davenport K."/>
            <person name="Han C."/>
            <person name="Tapia R."/>
            <person name="Land M."/>
            <person name="Hauser L."/>
            <person name="Kyrpides N."/>
            <person name="Ivanova N."/>
            <person name="Pagani I."/>
            <person name="Kappler U."/>
            <person name="Woyke T."/>
        </authorList>
    </citation>
    <scope>NUCLEOTIDE SEQUENCE [LARGE SCALE GENOMIC DNA]</scope>
    <source>
        <strain evidence="5">DSM 14477 / JCM 11371 / ALM1</strain>
    </source>
</reference>
<dbReference type="GO" id="GO:0004719">
    <property type="term" value="F:protein-L-isoaspartate (D-aspartate) O-methyltransferase activity"/>
    <property type="evidence" value="ECO:0007669"/>
    <property type="project" value="InterPro"/>
</dbReference>
<dbReference type="PANTHER" id="PTHR11579">
    <property type="entry name" value="PROTEIN-L-ISOASPARTATE O-METHYLTRANSFERASE"/>
    <property type="match status" value="1"/>
</dbReference>
<dbReference type="PANTHER" id="PTHR11579:SF18">
    <property type="entry name" value="PROTEIN-L-ISOASPARTATE O-METHYLTRANSFERASE"/>
    <property type="match status" value="1"/>
</dbReference>
<sequence length="216" mass="24178">MNFDQARFFMIEQQIRPWDVLDPEILALLESTPRHLYVPESQHKLAYSDLEIPIGEGEFMLSPKIEAKILQAIDLDPQDRVLEVGTGVGYLTRLISQLAQQVTSVEWYASIAEQAKANLTSIDNVTVHQGDASQDWPDGESYDAILITGAITSIPKAYYDKLTLGGRLLAFVGQTPAISATLVTRISDEEWIEESLFETDVAPLHSLQIRPNSFQF</sequence>
<dbReference type="InterPro" id="IPR000682">
    <property type="entry name" value="PCMT"/>
</dbReference>
<evidence type="ECO:0000256" key="2">
    <source>
        <dbReference type="ARBA" id="ARBA00013346"/>
    </source>
</evidence>
<protein>
    <recommendedName>
        <fullName evidence="2">Protein-L-isoaspartate O-methyltransferase</fullName>
    </recommendedName>
    <alternativeName>
        <fullName evidence="3">Protein L-isoaspartyl methyltransferase</fullName>
    </alternativeName>
</protein>
<keyword evidence="5" id="KW-1185">Reference proteome</keyword>
<dbReference type="KEGG" id="tcy:Thicy_1430"/>
<dbReference type="Proteomes" id="UP000009232">
    <property type="component" value="Chromosome"/>
</dbReference>
<keyword evidence="4" id="KW-0808">Transferase</keyword>
<dbReference type="Pfam" id="PF01135">
    <property type="entry name" value="PCMT"/>
    <property type="match status" value="1"/>
</dbReference>
<evidence type="ECO:0000313" key="4">
    <source>
        <dbReference type="EMBL" id="AEG32190.1"/>
    </source>
</evidence>
<dbReference type="STRING" id="717773.Thicy_1430"/>
<dbReference type="InterPro" id="IPR029063">
    <property type="entry name" value="SAM-dependent_MTases_sf"/>
</dbReference>
<organism evidence="4 5">
    <name type="scientific">Thiomicrospira cyclica (strain DSM 14477 / JCM 11371 / ALM1)</name>
    <name type="common">Thioalkalimicrobium cyclicum</name>
    <dbReference type="NCBI Taxonomy" id="717773"/>
    <lineage>
        <taxon>Bacteria</taxon>
        <taxon>Pseudomonadati</taxon>
        <taxon>Pseudomonadota</taxon>
        <taxon>Gammaproteobacteria</taxon>
        <taxon>Thiotrichales</taxon>
        <taxon>Piscirickettsiaceae</taxon>
        <taxon>Thiomicrospira</taxon>
    </lineage>
</organism>
<dbReference type="CDD" id="cd02440">
    <property type="entry name" value="AdoMet_MTases"/>
    <property type="match status" value="1"/>
</dbReference>
<proteinExistence type="inferred from homology"/>
<dbReference type="eggNOG" id="COG2518">
    <property type="taxonomic scope" value="Bacteria"/>
</dbReference>
<evidence type="ECO:0000313" key="5">
    <source>
        <dbReference type="Proteomes" id="UP000009232"/>
    </source>
</evidence>
<dbReference type="GO" id="GO:0032259">
    <property type="term" value="P:methylation"/>
    <property type="evidence" value="ECO:0007669"/>
    <property type="project" value="UniProtKB-KW"/>
</dbReference>
<dbReference type="Gene3D" id="3.40.50.150">
    <property type="entry name" value="Vaccinia Virus protein VP39"/>
    <property type="match status" value="1"/>
</dbReference>
<dbReference type="AlphaFoldDB" id="F6DA59"/>
<dbReference type="HOGENOM" id="CLU_055432_2_1_6"/>
<dbReference type="RefSeq" id="WP_013835965.1">
    <property type="nucleotide sequence ID" value="NC_015581.1"/>
</dbReference>
<evidence type="ECO:0000256" key="3">
    <source>
        <dbReference type="ARBA" id="ARBA00030757"/>
    </source>
</evidence>
<accession>F6DA59</accession>
<dbReference type="EMBL" id="CP002776">
    <property type="protein sequence ID" value="AEG32190.1"/>
    <property type="molecule type" value="Genomic_DNA"/>
</dbReference>
<dbReference type="GO" id="GO:0005737">
    <property type="term" value="C:cytoplasm"/>
    <property type="evidence" value="ECO:0007669"/>
    <property type="project" value="TreeGrafter"/>
</dbReference>
<dbReference type="SUPFAM" id="SSF53335">
    <property type="entry name" value="S-adenosyl-L-methionine-dependent methyltransferases"/>
    <property type="match status" value="1"/>
</dbReference>
<dbReference type="OrthoDB" id="9810066at2"/>
<keyword evidence="4" id="KW-0489">Methyltransferase</keyword>
<evidence type="ECO:0000256" key="1">
    <source>
        <dbReference type="ARBA" id="ARBA00005369"/>
    </source>
</evidence>
<gene>
    <name evidence="4" type="ordered locus">Thicy_1430</name>
</gene>
<comment type="similarity">
    <text evidence="1">Belongs to the methyltransferase superfamily. L-isoaspartyl/D-aspartyl protein methyltransferase family.</text>
</comment>
<name>F6DA59_THICA</name>